<protein>
    <submittedName>
        <fullName evidence="5">Peptide/nickel transport system ATP-binding protein</fullName>
    </submittedName>
</protein>
<dbReference type="InterPro" id="IPR027417">
    <property type="entry name" value="P-loop_NTPase"/>
</dbReference>
<dbReference type="InterPro" id="IPR017871">
    <property type="entry name" value="ABC_transporter-like_CS"/>
</dbReference>
<dbReference type="PROSITE" id="PS50893">
    <property type="entry name" value="ABC_TRANSPORTER_2"/>
    <property type="match status" value="1"/>
</dbReference>
<dbReference type="SMART" id="SM00382">
    <property type="entry name" value="AAA"/>
    <property type="match status" value="1"/>
</dbReference>
<organism evidence="5 6">
    <name type="scientific">Methanolobus profundi</name>
    <dbReference type="NCBI Taxonomy" id="487685"/>
    <lineage>
        <taxon>Archaea</taxon>
        <taxon>Methanobacteriati</taxon>
        <taxon>Methanobacteriota</taxon>
        <taxon>Stenosarchaea group</taxon>
        <taxon>Methanomicrobia</taxon>
        <taxon>Methanosarcinales</taxon>
        <taxon>Methanosarcinaceae</taxon>
        <taxon>Methanolobus</taxon>
    </lineage>
</organism>
<dbReference type="InterPro" id="IPR003439">
    <property type="entry name" value="ABC_transporter-like_ATP-bd"/>
</dbReference>
<dbReference type="GO" id="GO:0055085">
    <property type="term" value="P:transmembrane transport"/>
    <property type="evidence" value="ECO:0007669"/>
    <property type="project" value="UniProtKB-ARBA"/>
</dbReference>
<evidence type="ECO:0000313" key="6">
    <source>
        <dbReference type="Proteomes" id="UP000198535"/>
    </source>
</evidence>
<dbReference type="Pfam" id="PF00005">
    <property type="entry name" value="ABC_tran"/>
    <property type="match status" value="1"/>
</dbReference>
<evidence type="ECO:0000259" key="4">
    <source>
        <dbReference type="PROSITE" id="PS50893"/>
    </source>
</evidence>
<dbReference type="InterPro" id="IPR003593">
    <property type="entry name" value="AAA+_ATPase"/>
</dbReference>
<name>A0A1I4PHI9_9EURY</name>
<dbReference type="GO" id="GO:0005524">
    <property type="term" value="F:ATP binding"/>
    <property type="evidence" value="ECO:0007669"/>
    <property type="project" value="UniProtKB-KW"/>
</dbReference>
<dbReference type="GO" id="GO:0016887">
    <property type="term" value="F:ATP hydrolysis activity"/>
    <property type="evidence" value="ECO:0007669"/>
    <property type="project" value="InterPro"/>
</dbReference>
<reference evidence="6" key="1">
    <citation type="submission" date="2016-10" db="EMBL/GenBank/DDBJ databases">
        <authorList>
            <person name="Varghese N."/>
            <person name="Submissions S."/>
        </authorList>
    </citation>
    <scope>NUCLEOTIDE SEQUENCE [LARGE SCALE GENOMIC DNA]</scope>
    <source>
        <strain evidence="6">Mob M</strain>
    </source>
</reference>
<dbReference type="Proteomes" id="UP000198535">
    <property type="component" value="Unassembled WGS sequence"/>
</dbReference>
<dbReference type="RefSeq" id="WP_091934162.1">
    <property type="nucleotide sequence ID" value="NZ_FOUJ01000001.1"/>
</dbReference>
<gene>
    <name evidence="5" type="ORF">SAMN04488696_0663</name>
</gene>
<evidence type="ECO:0000256" key="3">
    <source>
        <dbReference type="ARBA" id="ARBA00022840"/>
    </source>
</evidence>
<feature type="domain" description="ABC transporter" evidence="4">
    <location>
        <begin position="7"/>
        <end position="250"/>
    </location>
</feature>
<dbReference type="PANTHER" id="PTHR43776:SF8">
    <property type="entry name" value="ABC TRANSPORTER, ATP-BINDING PROTEIN"/>
    <property type="match status" value="1"/>
</dbReference>
<dbReference type="PANTHER" id="PTHR43776">
    <property type="entry name" value="TRANSPORT ATP-BINDING PROTEIN"/>
    <property type="match status" value="1"/>
</dbReference>
<dbReference type="InterPro" id="IPR050319">
    <property type="entry name" value="ABC_transp_ATP-bind"/>
</dbReference>
<dbReference type="CDD" id="cd03257">
    <property type="entry name" value="ABC_NikE_OppD_transporters"/>
    <property type="match status" value="1"/>
</dbReference>
<evidence type="ECO:0000256" key="1">
    <source>
        <dbReference type="ARBA" id="ARBA00022448"/>
    </source>
</evidence>
<dbReference type="Gene3D" id="3.40.50.300">
    <property type="entry name" value="P-loop containing nucleotide triphosphate hydrolases"/>
    <property type="match status" value="1"/>
</dbReference>
<keyword evidence="3 5" id="KW-0067">ATP-binding</keyword>
<dbReference type="AlphaFoldDB" id="A0A1I4PHI9"/>
<keyword evidence="6" id="KW-1185">Reference proteome</keyword>
<keyword evidence="1" id="KW-0813">Transport</keyword>
<dbReference type="OrthoDB" id="18209at2157"/>
<dbReference type="SUPFAM" id="SSF52540">
    <property type="entry name" value="P-loop containing nucleoside triphosphate hydrolases"/>
    <property type="match status" value="1"/>
</dbReference>
<sequence>MDNSCLIKIDNVSKVFKRKGMFRNEPEVKALDNVSLTVKKGEVLGIIGESGSGKTTLGKLILGLLKPGSGNISFADIDNSSSQNGKPIVQVIFQDPYDSLSHMMTVEQLVAEPCIIQNRKNFDRNRIVLALESVGLTPVESFLHKYPHTLSGGQRQRVAIARAMITEPDMIIADEPISMLDASIGVDILNLMLDMKERTGITFMFITHDIAAAAYISDNIAVMKEGKIVEYGSREQIISDCCHEYTKSLLLSASTGTFNNTSFDDK</sequence>
<keyword evidence="2" id="KW-0547">Nucleotide-binding</keyword>
<accession>A0A1I4PHI9</accession>
<evidence type="ECO:0000313" key="5">
    <source>
        <dbReference type="EMBL" id="SFM27271.1"/>
    </source>
</evidence>
<evidence type="ECO:0000256" key="2">
    <source>
        <dbReference type="ARBA" id="ARBA00022741"/>
    </source>
</evidence>
<dbReference type="PROSITE" id="PS00211">
    <property type="entry name" value="ABC_TRANSPORTER_1"/>
    <property type="match status" value="1"/>
</dbReference>
<dbReference type="EMBL" id="FOUJ01000001">
    <property type="protein sequence ID" value="SFM27271.1"/>
    <property type="molecule type" value="Genomic_DNA"/>
</dbReference>
<dbReference type="STRING" id="487685.SAMN04488696_0663"/>
<proteinExistence type="predicted"/>